<dbReference type="Proteomes" id="UP001164653">
    <property type="component" value="Chromosome"/>
</dbReference>
<evidence type="ECO:0000313" key="2">
    <source>
        <dbReference type="Proteomes" id="UP001164653"/>
    </source>
</evidence>
<organism evidence="1 2">
    <name type="scientific">Dyadobacter pollutisoli</name>
    <dbReference type="NCBI Taxonomy" id="2910158"/>
    <lineage>
        <taxon>Bacteria</taxon>
        <taxon>Pseudomonadati</taxon>
        <taxon>Bacteroidota</taxon>
        <taxon>Cytophagia</taxon>
        <taxon>Cytophagales</taxon>
        <taxon>Spirosomataceae</taxon>
        <taxon>Dyadobacter</taxon>
    </lineage>
</organism>
<dbReference type="RefSeq" id="WP_244820159.1">
    <property type="nucleotide sequence ID" value="NZ_CP112998.1"/>
</dbReference>
<gene>
    <name evidence="1" type="ORF">ON006_12675</name>
</gene>
<accession>A0A9E8SS05</accession>
<evidence type="ECO:0000313" key="1">
    <source>
        <dbReference type="EMBL" id="WAC14792.1"/>
    </source>
</evidence>
<name>A0A9E8SS05_9BACT</name>
<dbReference type="EMBL" id="CP112998">
    <property type="protein sequence ID" value="WAC14792.1"/>
    <property type="molecule type" value="Genomic_DNA"/>
</dbReference>
<keyword evidence="2" id="KW-1185">Reference proteome</keyword>
<proteinExistence type="predicted"/>
<dbReference type="AlphaFoldDB" id="A0A9E8SS05"/>
<reference evidence="1" key="1">
    <citation type="submission" date="2022-11" db="EMBL/GenBank/DDBJ databases">
        <title>Dyadobacter pollutisoli sp. nov., isolated from plastic dumped soil.</title>
        <authorList>
            <person name="Kim J.M."/>
            <person name="Kim K.R."/>
            <person name="Lee J.K."/>
            <person name="Hao L."/>
            <person name="Jeon C.O."/>
        </authorList>
    </citation>
    <scope>NUCLEOTIDE SEQUENCE</scope>
    <source>
        <strain evidence="1">U1</strain>
    </source>
</reference>
<protein>
    <submittedName>
        <fullName evidence="1">Uncharacterized protein</fullName>
    </submittedName>
</protein>
<sequence>MSTITAKKSEKAVATAKSDPVTPVEQQIDVIVKKTYRMAETLKKYPLPGK</sequence>
<dbReference type="KEGG" id="dpf:ON006_12675"/>